<dbReference type="SMART" id="SM01382">
    <property type="entry name" value="Ribosomal_L2_C"/>
    <property type="match status" value="1"/>
</dbReference>
<dbReference type="AlphaFoldDB" id="A0A060HNR3"/>
<protein>
    <recommendedName>
        <fullName evidence="6">Large ribosomal subunit protein uL2</fullName>
    </recommendedName>
</protein>
<dbReference type="GO" id="GO:0019843">
    <property type="term" value="F:rRNA binding"/>
    <property type="evidence" value="ECO:0007669"/>
    <property type="project" value="UniProtKB-UniRule"/>
</dbReference>
<evidence type="ECO:0000256" key="4">
    <source>
        <dbReference type="ARBA" id="ARBA00022980"/>
    </source>
</evidence>
<dbReference type="SUPFAM" id="SSF50104">
    <property type="entry name" value="Translation proteins SH3-like domain"/>
    <property type="match status" value="1"/>
</dbReference>
<evidence type="ECO:0000256" key="6">
    <source>
        <dbReference type="HAMAP-Rule" id="MF_01320"/>
    </source>
</evidence>
<evidence type="ECO:0000256" key="2">
    <source>
        <dbReference type="ARBA" id="ARBA00022730"/>
    </source>
</evidence>
<reference evidence="10 11" key="1">
    <citation type="journal article" date="2014" name="Int. J. Syst. Evol. Microbiol.">
        <title>Nitrososphaera viennensis gen. nov., sp. nov., an aerobic and mesophilic, ammonia-oxidizing archaeon from soil and a member of the archaeal phylum Thaumarchaeota.</title>
        <authorList>
            <person name="Stieglmeier M."/>
            <person name="Klingl A."/>
            <person name="Alves R.J."/>
            <person name="Rittmann S.K."/>
            <person name="Melcher M."/>
            <person name="Leisch N."/>
            <person name="Schleper C."/>
        </authorList>
    </citation>
    <scope>NUCLEOTIDE SEQUENCE [LARGE SCALE GENOMIC DNA]</scope>
    <source>
        <strain evidence="10">EN76</strain>
    </source>
</reference>
<dbReference type="HOGENOM" id="CLU_036235_0_1_2"/>
<keyword evidence="4 6" id="KW-0689">Ribosomal protein</keyword>
<dbReference type="InterPro" id="IPR014722">
    <property type="entry name" value="Rib_uL2_dom2"/>
</dbReference>
<comment type="function">
    <text evidence="6">One of the primary rRNA binding proteins. Required for association of the 30S and 50S subunits to form the 70S ribosome, for tRNA binding and peptide bond formation. It has been suggested to have peptidyltransferase activity; this is somewhat controversial. Makes several contacts with the 16S rRNA in the 70S ribosome.</text>
</comment>
<comment type="subunit">
    <text evidence="6">Part of the 50S ribosomal subunit. Forms a bridge to the 30S subunit in the 70S ribosome.</text>
</comment>
<evidence type="ECO:0000256" key="3">
    <source>
        <dbReference type="ARBA" id="ARBA00022884"/>
    </source>
</evidence>
<dbReference type="PIRSF" id="PIRSF002158">
    <property type="entry name" value="Ribosomal_L2"/>
    <property type="match status" value="1"/>
</dbReference>
<dbReference type="Gene3D" id="2.30.30.30">
    <property type="match status" value="1"/>
</dbReference>
<gene>
    <name evidence="10" type="primary">rpl2p</name>
    <name evidence="6" type="synonym">rpl2</name>
    <name evidence="10" type="ORF">NVIE_025160</name>
</gene>
<dbReference type="InterPro" id="IPR022669">
    <property type="entry name" value="Ribosomal_uL2_C"/>
</dbReference>
<dbReference type="GO" id="GO:0003735">
    <property type="term" value="F:structural constituent of ribosome"/>
    <property type="evidence" value="ECO:0007669"/>
    <property type="project" value="InterPro"/>
</dbReference>
<dbReference type="InterPro" id="IPR023672">
    <property type="entry name" value="Ribosomal_uL2_arc_euk"/>
</dbReference>
<dbReference type="PANTHER" id="PTHR13691:SF16">
    <property type="entry name" value="LARGE RIBOSOMAL SUBUNIT PROTEIN UL2"/>
    <property type="match status" value="1"/>
</dbReference>
<dbReference type="Pfam" id="PF00181">
    <property type="entry name" value="Ribosomal_L2_N"/>
    <property type="match status" value="1"/>
</dbReference>
<dbReference type="InterPro" id="IPR022666">
    <property type="entry name" value="Ribosomal_uL2_RNA-bd_dom"/>
</dbReference>
<dbReference type="GO" id="GO:0022625">
    <property type="term" value="C:cytosolic large ribosomal subunit"/>
    <property type="evidence" value="ECO:0007669"/>
    <property type="project" value="TreeGrafter"/>
</dbReference>
<dbReference type="GeneID" id="74947751"/>
<dbReference type="GO" id="GO:0002181">
    <property type="term" value="P:cytoplasmic translation"/>
    <property type="evidence" value="ECO:0007669"/>
    <property type="project" value="TreeGrafter"/>
</dbReference>
<dbReference type="Pfam" id="PF03947">
    <property type="entry name" value="Ribosomal_L2_C"/>
    <property type="match status" value="1"/>
</dbReference>
<dbReference type="EMBL" id="CP007536">
    <property type="protein sequence ID" value="AIC16785.1"/>
    <property type="molecule type" value="Genomic_DNA"/>
</dbReference>
<sequence length="246" mass="26161">MGKRTLVRRRGRGGKQFRAIIVGKIAPAKYPNFKLEENHKGTVVDIVHERGRDAPLAKVFFDDGRYSYVPAPEGTIVGSTIQVGQGSPASKGNILALESVPDGTLVCNIEKNVGDGGKLIKAAGSGAIVFAHGAEGVTIKFPSGKFLTLNAKCRAMVGTIAGAGRKEKPFLKAGNRAKYMQARGKLYPTVRGIAQAAVYHPHGGGRHQHIGRQSSVSRNTPPGRKVGNIAPRKTGRGRVKEVPQKA</sequence>
<dbReference type="Gene3D" id="4.10.950.10">
    <property type="entry name" value="Ribosomal protein L2, domain 3"/>
    <property type="match status" value="1"/>
</dbReference>
<name>A0A060HNR3_9ARCH</name>
<keyword evidence="2 6" id="KW-0699">rRNA-binding</keyword>
<dbReference type="RefSeq" id="WP_075055468.1">
    <property type="nucleotide sequence ID" value="NZ_CP007536.1"/>
</dbReference>
<dbReference type="Gene3D" id="2.40.50.140">
    <property type="entry name" value="Nucleic acid-binding proteins"/>
    <property type="match status" value="1"/>
</dbReference>
<organism evidence="10 11">
    <name type="scientific">Nitrososphaera viennensis EN76</name>
    <dbReference type="NCBI Taxonomy" id="926571"/>
    <lineage>
        <taxon>Archaea</taxon>
        <taxon>Nitrososphaerota</taxon>
        <taxon>Nitrososphaeria</taxon>
        <taxon>Nitrososphaerales</taxon>
        <taxon>Nitrososphaeraceae</taxon>
        <taxon>Nitrososphaera</taxon>
    </lineage>
</organism>
<keyword evidence="5 6" id="KW-0687">Ribonucleoprotein</keyword>
<keyword evidence="3 6" id="KW-0694">RNA-binding</keyword>
<evidence type="ECO:0000259" key="8">
    <source>
        <dbReference type="SMART" id="SM01382"/>
    </source>
</evidence>
<evidence type="ECO:0000313" key="11">
    <source>
        <dbReference type="Proteomes" id="UP000027093"/>
    </source>
</evidence>
<dbReference type="KEGG" id="nvn:NVIE_025160"/>
<evidence type="ECO:0000256" key="5">
    <source>
        <dbReference type="ARBA" id="ARBA00023274"/>
    </source>
</evidence>
<dbReference type="STRING" id="926571.NVIE_025160"/>
<accession>A0A060HNR3</accession>
<dbReference type="PANTHER" id="PTHR13691">
    <property type="entry name" value="RIBOSOMAL PROTEIN L2"/>
    <property type="match status" value="1"/>
</dbReference>
<dbReference type="InterPro" id="IPR008991">
    <property type="entry name" value="Translation_prot_SH3-like_sf"/>
</dbReference>
<evidence type="ECO:0000313" key="10">
    <source>
        <dbReference type="EMBL" id="AIC16785.1"/>
    </source>
</evidence>
<proteinExistence type="inferred from homology"/>
<comment type="similarity">
    <text evidence="1 6">Belongs to the universal ribosomal protein uL2 family.</text>
</comment>
<dbReference type="InterPro" id="IPR014726">
    <property type="entry name" value="Ribosomal_uL2_dom3"/>
</dbReference>
<dbReference type="FunFam" id="4.10.950.10:FF:000002">
    <property type="entry name" value="60S ribosomal protein L2"/>
    <property type="match status" value="1"/>
</dbReference>
<dbReference type="Proteomes" id="UP000027093">
    <property type="component" value="Chromosome"/>
</dbReference>
<dbReference type="SUPFAM" id="SSF50249">
    <property type="entry name" value="Nucleic acid-binding proteins"/>
    <property type="match status" value="1"/>
</dbReference>
<feature type="region of interest" description="Disordered" evidence="7">
    <location>
        <begin position="203"/>
        <end position="246"/>
    </location>
</feature>
<dbReference type="OrthoDB" id="5987at2157"/>
<evidence type="ECO:0000256" key="7">
    <source>
        <dbReference type="SAM" id="MobiDB-lite"/>
    </source>
</evidence>
<dbReference type="InterPro" id="IPR002171">
    <property type="entry name" value="Ribosomal_uL2"/>
</dbReference>
<feature type="domain" description="Large ribosomal subunit protein uL2 RNA-binding" evidence="9">
    <location>
        <begin position="11"/>
        <end position="83"/>
    </location>
</feature>
<evidence type="ECO:0000256" key="1">
    <source>
        <dbReference type="ARBA" id="ARBA00005636"/>
    </source>
</evidence>
<evidence type="ECO:0000259" key="9">
    <source>
        <dbReference type="SMART" id="SM01383"/>
    </source>
</evidence>
<keyword evidence="11" id="KW-1185">Reference proteome</keyword>
<dbReference type="InterPro" id="IPR012340">
    <property type="entry name" value="NA-bd_OB-fold"/>
</dbReference>
<dbReference type="SMART" id="SM01383">
    <property type="entry name" value="Ribosomal_L2"/>
    <property type="match status" value="1"/>
</dbReference>
<feature type="domain" description="Large ribosomal subunit protein uL2 C-terminal" evidence="8">
    <location>
        <begin position="89"/>
        <end position="222"/>
    </location>
</feature>
<dbReference type="NCBIfam" id="NF007180">
    <property type="entry name" value="PRK09612.1"/>
    <property type="match status" value="1"/>
</dbReference>
<dbReference type="HAMAP" id="MF_01320_A">
    <property type="entry name" value="Ribosomal_uL2_A"/>
    <property type="match status" value="1"/>
</dbReference>